<dbReference type="Proteomes" id="UP000008311">
    <property type="component" value="Unassembled WGS sequence"/>
</dbReference>
<name>B9RU06_RICCO</name>
<reference evidence="2" key="1">
    <citation type="journal article" date="2010" name="Nat. Biotechnol.">
        <title>Draft genome sequence of the oilseed species Ricinus communis.</title>
        <authorList>
            <person name="Chan A.P."/>
            <person name="Crabtree J."/>
            <person name="Zhao Q."/>
            <person name="Lorenzi H."/>
            <person name="Orvis J."/>
            <person name="Puiu D."/>
            <person name="Melake-Berhan A."/>
            <person name="Jones K.M."/>
            <person name="Redman J."/>
            <person name="Chen G."/>
            <person name="Cahoon E.B."/>
            <person name="Gedil M."/>
            <person name="Stanke M."/>
            <person name="Haas B.J."/>
            <person name="Wortman J.R."/>
            <person name="Fraser-Liggett C.M."/>
            <person name="Ravel J."/>
            <person name="Rabinowicz P.D."/>
        </authorList>
    </citation>
    <scope>NUCLEOTIDE SEQUENCE [LARGE SCALE GENOMIC DNA]</scope>
    <source>
        <strain evidence="2">cv. Hale</strain>
    </source>
</reference>
<accession>B9RU06</accession>
<keyword evidence="2" id="KW-1185">Reference proteome</keyword>
<organism evidence="1 2">
    <name type="scientific">Ricinus communis</name>
    <name type="common">Castor bean</name>
    <dbReference type="NCBI Taxonomy" id="3988"/>
    <lineage>
        <taxon>Eukaryota</taxon>
        <taxon>Viridiplantae</taxon>
        <taxon>Streptophyta</taxon>
        <taxon>Embryophyta</taxon>
        <taxon>Tracheophyta</taxon>
        <taxon>Spermatophyta</taxon>
        <taxon>Magnoliopsida</taxon>
        <taxon>eudicotyledons</taxon>
        <taxon>Gunneridae</taxon>
        <taxon>Pentapetalae</taxon>
        <taxon>rosids</taxon>
        <taxon>fabids</taxon>
        <taxon>Malpighiales</taxon>
        <taxon>Euphorbiaceae</taxon>
        <taxon>Acalyphoideae</taxon>
        <taxon>Acalypheae</taxon>
        <taxon>Ricinus</taxon>
    </lineage>
</organism>
<dbReference type="InParanoid" id="B9RU06"/>
<gene>
    <name evidence="1" type="ORF">RCOM_1459920</name>
</gene>
<evidence type="ECO:0000313" key="1">
    <source>
        <dbReference type="EMBL" id="EEF45125.1"/>
    </source>
</evidence>
<sequence length="72" mass="8672">MDRANKSTMNSINDTEKYKDIFKLIDNRWECQLHRLFHTAGDYLNLEFYASTKLYEDEEVMKGFYVALQRLV</sequence>
<dbReference type="EMBL" id="EQ973815">
    <property type="protein sequence ID" value="EEF45125.1"/>
    <property type="molecule type" value="Genomic_DNA"/>
</dbReference>
<dbReference type="AlphaFoldDB" id="B9RU06"/>
<protein>
    <submittedName>
        <fullName evidence="1">Uncharacterized protein</fullName>
    </submittedName>
</protein>
<evidence type="ECO:0000313" key="2">
    <source>
        <dbReference type="Proteomes" id="UP000008311"/>
    </source>
</evidence>
<proteinExistence type="predicted"/>